<protein>
    <submittedName>
        <fullName evidence="1">DUF3795 domain-containing protein</fullName>
    </submittedName>
</protein>
<dbReference type="RefSeq" id="WP_129223573.1">
    <property type="nucleotide sequence ID" value="NZ_SDOZ01000002.1"/>
</dbReference>
<proteinExistence type="predicted"/>
<dbReference type="AlphaFoldDB" id="A0A4Q2KCD2"/>
<dbReference type="Proteomes" id="UP000291269">
    <property type="component" value="Unassembled WGS sequence"/>
</dbReference>
<evidence type="ECO:0000313" key="2">
    <source>
        <dbReference type="Proteomes" id="UP000291269"/>
    </source>
</evidence>
<comment type="caution">
    <text evidence="1">The sequence shown here is derived from an EMBL/GenBank/DDBJ whole genome shotgun (WGS) entry which is preliminary data.</text>
</comment>
<dbReference type="OrthoDB" id="359038at2"/>
<evidence type="ECO:0000313" key="1">
    <source>
        <dbReference type="EMBL" id="RXZ61162.1"/>
    </source>
</evidence>
<keyword evidence="2" id="KW-1185">Reference proteome</keyword>
<reference evidence="1 2" key="1">
    <citation type="journal article" date="2019" name="Gut">
        <title>Antibiotics-induced monodominance of a novel gut bacterial order.</title>
        <authorList>
            <person name="Hildebrand F."/>
            <person name="Moitinho-Silva L."/>
            <person name="Blasche S."/>
            <person name="Jahn M.T."/>
            <person name="Gossmann T.I."/>
            <person name="Heuerta-Cepas J."/>
            <person name="Hercog R."/>
            <person name="Luetge M."/>
            <person name="Bahram M."/>
            <person name="Pryszlak A."/>
            <person name="Alves R.J."/>
            <person name="Waszak S.M."/>
            <person name="Zhu A."/>
            <person name="Ye L."/>
            <person name="Costea P.I."/>
            <person name="Aalvink S."/>
            <person name="Belzer C."/>
            <person name="Forslund S.K."/>
            <person name="Sunagawa S."/>
            <person name="Hentschel U."/>
            <person name="Merten C."/>
            <person name="Patil K.R."/>
            <person name="Benes V."/>
            <person name="Bork P."/>
        </authorList>
    </citation>
    <scope>NUCLEOTIDE SEQUENCE [LARGE SCALE GENOMIC DNA]</scope>
    <source>
        <strain evidence="1 2">HDS1380</strain>
    </source>
</reference>
<dbReference type="EMBL" id="SDOZ01000002">
    <property type="protein sequence ID" value="RXZ61162.1"/>
    <property type="molecule type" value="Genomic_DNA"/>
</dbReference>
<organism evidence="1 2">
    <name type="scientific">Candidatus Borkfalkia ceftriaxoniphila</name>
    <dbReference type="NCBI Taxonomy" id="2508949"/>
    <lineage>
        <taxon>Bacteria</taxon>
        <taxon>Bacillati</taxon>
        <taxon>Bacillota</taxon>
        <taxon>Clostridia</taxon>
        <taxon>Christensenellales</taxon>
        <taxon>Christensenellaceae</taxon>
        <taxon>Candidatus Borkfalkia</taxon>
    </lineage>
</organism>
<sequence>MKREMGLARCGLACCLCAQNDVCGGCGEGDAPEKSWCENRRCSIEKNIARCADCETLCKKGMFEKAKPYAFTLFLKRYGEEELLNCLERNEQNGIVYHRDGIIGDYDGFGDAEAVIAFIKTGKR</sequence>
<accession>A0A4Q2KCD2</accession>
<name>A0A4Q2KCD2_9FIRM</name>
<gene>
    <name evidence="1" type="ORF">ESZ91_01900</name>
</gene>